<keyword evidence="3 6" id="KW-0175">Coiled coil</keyword>
<keyword evidence="10" id="KW-1185">Reference proteome</keyword>
<dbReference type="InterPro" id="IPR053997">
    <property type="entry name" value="SAS-6_C_CC"/>
</dbReference>
<dbReference type="PANTHER" id="PTHR44281">
    <property type="entry name" value="SPINDLE ASSEMBLY ABNORMAL PROTEIN 6 HOMOLOG"/>
    <property type="match status" value="1"/>
</dbReference>
<evidence type="ECO:0000256" key="3">
    <source>
        <dbReference type="ARBA" id="ARBA00023054"/>
    </source>
</evidence>
<proteinExistence type="predicted"/>
<dbReference type="OMA" id="GKMGFKW"/>
<dbReference type="GO" id="GO:0007099">
    <property type="term" value="P:centriole replication"/>
    <property type="evidence" value="ECO:0007669"/>
    <property type="project" value="TreeGrafter"/>
</dbReference>
<evidence type="ECO:0000256" key="5">
    <source>
        <dbReference type="ARBA" id="ARBA00023306"/>
    </source>
</evidence>
<feature type="domain" description="Spindle assembly abnormal protein 6 N-terminal" evidence="7">
    <location>
        <begin position="20"/>
        <end position="164"/>
    </location>
</feature>
<dbReference type="EMBL" id="JRES01000835">
    <property type="protein sequence ID" value="KNC27907.1"/>
    <property type="molecule type" value="Genomic_DNA"/>
</dbReference>
<evidence type="ECO:0000259" key="7">
    <source>
        <dbReference type="Pfam" id="PF16531"/>
    </source>
</evidence>
<dbReference type="Pfam" id="PF16531">
    <property type="entry name" value="SAS-6_N"/>
    <property type="match status" value="1"/>
</dbReference>
<dbReference type="Proteomes" id="UP000037069">
    <property type="component" value="Unassembled WGS sequence"/>
</dbReference>
<comment type="subcellular location">
    <subcellularLocation>
        <location evidence="1">Cytoplasm</location>
        <location evidence="1">Cytoskeleton</location>
        <location evidence="1">Microtubule organizing center</location>
        <location evidence="1">Centrosome</location>
    </subcellularLocation>
</comment>
<dbReference type="InterPro" id="IPR038558">
    <property type="entry name" value="SAS-6_N_sf"/>
</dbReference>
<evidence type="ECO:0000313" key="9">
    <source>
        <dbReference type="EMBL" id="KNC27907.1"/>
    </source>
</evidence>
<gene>
    <name evidence="9" type="ORF">FF38_06137</name>
</gene>
<keyword evidence="2" id="KW-0963">Cytoplasm</keyword>
<dbReference type="OrthoDB" id="49058at2759"/>
<dbReference type="Gene3D" id="2.170.210.20">
    <property type="entry name" value="Spindle assembly abnormal protein 6, N-terminal domain"/>
    <property type="match status" value="1"/>
</dbReference>
<dbReference type="GO" id="GO:0005813">
    <property type="term" value="C:centrosome"/>
    <property type="evidence" value="ECO:0007669"/>
    <property type="project" value="UniProtKB-SubCell"/>
</dbReference>
<dbReference type="InterPro" id="IPR032396">
    <property type="entry name" value="SAS-6_N"/>
</dbReference>
<feature type="domain" description="SAS-6 C-terminal coiled coil" evidence="8">
    <location>
        <begin position="169"/>
        <end position="225"/>
    </location>
</feature>
<evidence type="ECO:0000256" key="6">
    <source>
        <dbReference type="SAM" id="Coils"/>
    </source>
</evidence>
<sequence length="492" mass="57597">MFNSFPVPSLEDDHFANINYSKNVECILPTAELMVNFRSNGLKAQKACFVYAEKLDFKGLIQLRLTEKCDQRKMYITTVDSTSFQELKQDQSLHVTFAGFIENLVHILQDCQAGKLEICLVQFQQDGRGLSDTVLSASQMNCNYQLQFVEMRPFKNLIHLCLPCRMAPLNVVLFYMNNILDVLQKKCLNHEQTSQQLQHEIHNHIRRVDQLDAECLKLRENLMESTRSLNQKHAEELMQLQESLRKTAEQRQQDSERNRKTINALQQQIDKLVSEKSAIQSEKVQELKRNETLNEELSASKARISNLKEQNEKLHLEISALKNLERKHEMHLQDTRKEITELKEKLKKYDKNKAELVAELEAEKKISQTKRQALEMATEEISKANQIIMKQNQELNKMKKTIGWRTEVALQQEQAIKQKDVALKEREEELVFLRATVESLRREIPRELDSMRKFANSLETKYTEQINSLKMKLQPLDKENIKPKDISRSTRR</sequence>
<comment type="caution">
    <text evidence="9">The sequence shown here is derived from an EMBL/GenBank/DDBJ whole genome shotgun (WGS) entry which is preliminary data.</text>
</comment>
<dbReference type="STRING" id="7375.A0A0L0C6P8"/>
<name>A0A0L0C6P8_LUCCU</name>
<organism evidence="9 10">
    <name type="scientific">Lucilia cuprina</name>
    <name type="common">Green bottle fly</name>
    <name type="synonym">Australian sheep blowfly</name>
    <dbReference type="NCBI Taxonomy" id="7375"/>
    <lineage>
        <taxon>Eukaryota</taxon>
        <taxon>Metazoa</taxon>
        <taxon>Ecdysozoa</taxon>
        <taxon>Arthropoda</taxon>
        <taxon>Hexapoda</taxon>
        <taxon>Insecta</taxon>
        <taxon>Pterygota</taxon>
        <taxon>Neoptera</taxon>
        <taxon>Endopterygota</taxon>
        <taxon>Diptera</taxon>
        <taxon>Brachycera</taxon>
        <taxon>Muscomorpha</taxon>
        <taxon>Oestroidea</taxon>
        <taxon>Calliphoridae</taxon>
        <taxon>Luciliinae</taxon>
        <taxon>Lucilia</taxon>
    </lineage>
</organism>
<evidence type="ECO:0000313" key="10">
    <source>
        <dbReference type="Proteomes" id="UP000037069"/>
    </source>
</evidence>
<reference evidence="9 10" key="1">
    <citation type="journal article" date="2015" name="Nat. Commun.">
        <title>Lucilia cuprina genome unlocks parasitic fly biology to underpin future interventions.</title>
        <authorList>
            <person name="Anstead C.A."/>
            <person name="Korhonen P.K."/>
            <person name="Young N.D."/>
            <person name="Hall R.S."/>
            <person name="Jex A.R."/>
            <person name="Murali S.C."/>
            <person name="Hughes D.S."/>
            <person name="Lee S.F."/>
            <person name="Perry T."/>
            <person name="Stroehlein A.J."/>
            <person name="Ansell B.R."/>
            <person name="Breugelmans B."/>
            <person name="Hofmann A."/>
            <person name="Qu J."/>
            <person name="Dugan S."/>
            <person name="Lee S.L."/>
            <person name="Chao H."/>
            <person name="Dinh H."/>
            <person name="Han Y."/>
            <person name="Doddapaneni H.V."/>
            <person name="Worley K.C."/>
            <person name="Muzny D.M."/>
            <person name="Ioannidis P."/>
            <person name="Waterhouse R.M."/>
            <person name="Zdobnov E.M."/>
            <person name="James P.J."/>
            <person name="Bagnall N.H."/>
            <person name="Kotze A.C."/>
            <person name="Gibbs R.A."/>
            <person name="Richards S."/>
            <person name="Batterham P."/>
            <person name="Gasser R.B."/>
        </authorList>
    </citation>
    <scope>NUCLEOTIDE SEQUENCE [LARGE SCALE GENOMIC DNA]</scope>
    <source>
        <strain evidence="9 10">LS</strain>
        <tissue evidence="9">Full body</tissue>
    </source>
</reference>
<accession>A0A0L0C6P8</accession>
<dbReference type="PANTHER" id="PTHR44281:SF2">
    <property type="entry name" value="SPINDLE ASSEMBLY ABNORMAL PROTEIN 6 HOMOLOG"/>
    <property type="match status" value="1"/>
</dbReference>
<protein>
    <submittedName>
        <fullName evidence="9">Putative spindle assembly abnormal protein 6</fullName>
    </submittedName>
</protein>
<feature type="coiled-coil region" evidence="6">
    <location>
        <begin position="180"/>
        <end position="443"/>
    </location>
</feature>
<dbReference type="AlphaFoldDB" id="A0A0L0C6P8"/>
<evidence type="ECO:0000256" key="2">
    <source>
        <dbReference type="ARBA" id="ARBA00022490"/>
    </source>
</evidence>
<evidence type="ECO:0000256" key="1">
    <source>
        <dbReference type="ARBA" id="ARBA00004300"/>
    </source>
</evidence>
<keyword evidence="4" id="KW-0206">Cytoskeleton</keyword>
<dbReference type="Pfam" id="PF22216">
    <property type="entry name" value="Sas-6_C_CC"/>
    <property type="match status" value="1"/>
</dbReference>
<dbReference type="GO" id="GO:0005814">
    <property type="term" value="C:centriole"/>
    <property type="evidence" value="ECO:0007669"/>
    <property type="project" value="TreeGrafter"/>
</dbReference>
<evidence type="ECO:0000256" key="4">
    <source>
        <dbReference type="ARBA" id="ARBA00023212"/>
    </source>
</evidence>
<evidence type="ECO:0000259" key="8">
    <source>
        <dbReference type="Pfam" id="PF22216"/>
    </source>
</evidence>
<keyword evidence="5" id="KW-0131">Cell cycle</keyword>